<evidence type="ECO:0000313" key="1">
    <source>
        <dbReference type="EMBL" id="MBU2951495.1"/>
    </source>
</evidence>
<reference evidence="1" key="1">
    <citation type="submission" date="2021-05" db="EMBL/GenBank/DDBJ databases">
        <title>Draft genomes of bacteria isolated from model marine particles.</title>
        <authorList>
            <person name="Datta M.S."/>
            <person name="Schwartzman J.A."/>
            <person name="Enke T.N."/>
            <person name="Saavedra J."/>
            <person name="Cermak N."/>
            <person name="Cordero O.X."/>
        </authorList>
    </citation>
    <scope>NUCLEOTIDE SEQUENCE</scope>
    <source>
        <strain evidence="1">I2M19</strain>
    </source>
</reference>
<accession>A0ACC5UB40</accession>
<dbReference type="Proteomes" id="UP001647509">
    <property type="component" value="Unassembled WGS sequence"/>
</dbReference>
<organism evidence="1 2">
    <name type="scientific">Pseudotamlana agarivorans</name>
    <dbReference type="NCBI Taxonomy" id="481183"/>
    <lineage>
        <taxon>Bacteria</taxon>
        <taxon>Pseudomonadati</taxon>
        <taxon>Bacteroidota</taxon>
        <taxon>Flavobacteriia</taxon>
        <taxon>Flavobacteriales</taxon>
        <taxon>Flavobacteriaceae</taxon>
        <taxon>Pseudotamlana</taxon>
    </lineage>
</organism>
<dbReference type="EMBL" id="JAHKPD010000018">
    <property type="protein sequence ID" value="MBU2951495.1"/>
    <property type="molecule type" value="Genomic_DNA"/>
</dbReference>
<keyword evidence="2" id="KW-1185">Reference proteome</keyword>
<name>A0ACC5UB40_9FLAO</name>
<sequence length="191" mass="22751">MRLKRLTTLFILAFAFNLHAQKEKKTDTSAVKKAVFTVNKKSALTLNSTIKTYYDVVSAKKDTVRNWKQFKYLFKKDAKLIPSGKDKMGVYHVGYLSPDDYKKKSTVWFKENGFIQNEIHRKTEIFGNMAQVFSTFEAYHDLSDEEPFLRGINSFQLLYDEERWWIINIYWTHETHRNLIPKDYLPRKGRY</sequence>
<evidence type="ECO:0000313" key="2">
    <source>
        <dbReference type="Proteomes" id="UP001647509"/>
    </source>
</evidence>
<proteinExistence type="predicted"/>
<comment type="caution">
    <text evidence="1">The sequence shown here is derived from an EMBL/GenBank/DDBJ whole genome shotgun (WGS) entry which is preliminary data.</text>
</comment>
<gene>
    <name evidence="1" type="ORF">KO493_12385</name>
</gene>
<protein>
    <submittedName>
        <fullName evidence="1">Uncharacterized protein</fullName>
    </submittedName>
</protein>